<dbReference type="Proteomes" id="UP000183454">
    <property type="component" value="Unassembled WGS sequence"/>
</dbReference>
<protein>
    <submittedName>
        <fullName evidence="1">Uncharacterized protein</fullName>
    </submittedName>
</protein>
<gene>
    <name evidence="1" type="ORF">SAMN05421882_100683</name>
</gene>
<sequence>MLEPVVELGRPLQAMIDPVLPDSVAIYIFSQCLEDQIMDFSDLFASRHYRALSSYSSLS</sequence>
<accession>A0A1H2S9I0</accession>
<evidence type="ECO:0000313" key="2">
    <source>
        <dbReference type="Proteomes" id="UP000183454"/>
    </source>
</evidence>
<proteinExistence type="predicted"/>
<name>A0A1H2S9I0_9PROT</name>
<evidence type="ECO:0000313" key="1">
    <source>
        <dbReference type="EMBL" id="SDW27784.1"/>
    </source>
</evidence>
<dbReference type="EMBL" id="FNNH01000006">
    <property type="protein sequence ID" value="SDW27784.1"/>
    <property type="molecule type" value="Genomic_DNA"/>
</dbReference>
<reference evidence="1 2" key="1">
    <citation type="submission" date="2016-10" db="EMBL/GenBank/DDBJ databases">
        <authorList>
            <person name="de Groot N.N."/>
        </authorList>
    </citation>
    <scope>NUCLEOTIDE SEQUENCE [LARGE SCALE GENOMIC DNA]</scope>
    <source>
        <strain evidence="1 2">Nm110</strain>
    </source>
</reference>
<dbReference type="AlphaFoldDB" id="A0A1H2S9I0"/>
<organism evidence="1 2">
    <name type="scientific">Nitrosomonas communis</name>
    <dbReference type="NCBI Taxonomy" id="44574"/>
    <lineage>
        <taxon>Bacteria</taxon>
        <taxon>Pseudomonadati</taxon>
        <taxon>Pseudomonadota</taxon>
        <taxon>Betaproteobacteria</taxon>
        <taxon>Nitrosomonadales</taxon>
        <taxon>Nitrosomonadaceae</taxon>
        <taxon>Nitrosomonas</taxon>
    </lineage>
</organism>